<gene>
    <name evidence="2" type="ORF">GOACH_24_00060</name>
</gene>
<evidence type="ECO:0000313" key="2">
    <source>
        <dbReference type="EMBL" id="GAC50385.1"/>
    </source>
</evidence>
<dbReference type="Pfam" id="PF00196">
    <property type="entry name" value="GerE"/>
    <property type="match status" value="1"/>
</dbReference>
<protein>
    <submittedName>
        <fullName evidence="2">Putative LuxR family transcriptional regulator</fullName>
    </submittedName>
</protein>
<dbReference type="eggNOG" id="COG2197">
    <property type="taxonomic scope" value="Bacteria"/>
</dbReference>
<dbReference type="InterPro" id="IPR016032">
    <property type="entry name" value="Sig_transdc_resp-reg_C-effctor"/>
</dbReference>
<dbReference type="RefSeq" id="WP_005178094.1">
    <property type="nucleotide sequence ID" value="NZ_BANR01000024.1"/>
</dbReference>
<sequence>MLIQKAPHHAADVVVIASGTALDHALIALVEKCGYSATVARPEVGTCHQANVLIVSDDLVLRTLPKQLLSSATTLIGIPTSDGQTRGPQRGVVWLSGTDTVGQLGRILHRAVGPGPNGRGGPRIHLSHREREVLGTYTMGATVTETAAIHFIAASTVKAHYRRVVAKYEAAGRIVENKAQLMVELIADGWLDSPWACACESWRVG</sequence>
<dbReference type="EMBL" id="BANR01000024">
    <property type="protein sequence ID" value="GAC50385.1"/>
    <property type="molecule type" value="Genomic_DNA"/>
</dbReference>
<dbReference type="STRING" id="1220583.GOACH_24_00060"/>
<name>L7KND4_9ACTN</name>
<dbReference type="InterPro" id="IPR036388">
    <property type="entry name" value="WH-like_DNA-bd_sf"/>
</dbReference>
<dbReference type="InterPro" id="IPR000792">
    <property type="entry name" value="Tscrpt_reg_LuxR_C"/>
</dbReference>
<dbReference type="SUPFAM" id="SSF46894">
    <property type="entry name" value="C-terminal effector domain of the bipartite response regulators"/>
    <property type="match status" value="1"/>
</dbReference>
<evidence type="ECO:0000313" key="3">
    <source>
        <dbReference type="Proteomes" id="UP000010988"/>
    </source>
</evidence>
<dbReference type="GO" id="GO:0003677">
    <property type="term" value="F:DNA binding"/>
    <property type="evidence" value="ECO:0007669"/>
    <property type="project" value="InterPro"/>
</dbReference>
<dbReference type="PRINTS" id="PR00038">
    <property type="entry name" value="HTHLUXR"/>
</dbReference>
<accession>L7KND4</accession>
<dbReference type="OrthoDB" id="4380708at2"/>
<organism evidence="2 3">
    <name type="scientific">Gordonia aichiensis NBRC 108223</name>
    <dbReference type="NCBI Taxonomy" id="1220583"/>
    <lineage>
        <taxon>Bacteria</taxon>
        <taxon>Bacillati</taxon>
        <taxon>Actinomycetota</taxon>
        <taxon>Actinomycetes</taxon>
        <taxon>Mycobacteriales</taxon>
        <taxon>Gordoniaceae</taxon>
        <taxon>Gordonia</taxon>
    </lineage>
</organism>
<dbReference type="GO" id="GO:0006355">
    <property type="term" value="P:regulation of DNA-templated transcription"/>
    <property type="evidence" value="ECO:0007669"/>
    <property type="project" value="InterPro"/>
</dbReference>
<dbReference type="SMART" id="SM00421">
    <property type="entry name" value="HTH_LUXR"/>
    <property type="match status" value="1"/>
</dbReference>
<dbReference type="AlphaFoldDB" id="L7KND4"/>
<dbReference type="Proteomes" id="UP000010988">
    <property type="component" value="Unassembled WGS sequence"/>
</dbReference>
<feature type="domain" description="HTH luxR-type" evidence="1">
    <location>
        <begin position="119"/>
        <end position="189"/>
    </location>
</feature>
<proteinExistence type="predicted"/>
<dbReference type="PROSITE" id="PS50043">
    <property type="entry name" value="HTH_LUXR_2"/>
    <property type="match status" value="1"/>
</dbReference>
<dbReference type="Gene3D" id="1.10.10.10">
    <property type="entry name" value="Winged helix-like DNA-binding domain superfamily/Winged helix DNA-binding domain"/>
    <property type="match status" value="1"/>
</dbReference>
<reference evidence="2 3" key="1">
    <citation type="submission" date="2012-12" db="EMBL/GenBank/DDBJ databases">
        <title>Whole genome shotgun sequence of Gordonia aichiensis NBRC 108223.</title>
        <authorList>
            <person name="Isaki-Nakamura S."/>
            <person name="Hosoyama A."/>
            <person name="Tsuchikane K."/>
            <person name="Ando Y."/>
            <person name="Baba S."/>
            <person name="Ohji S."/>
            <person name="Hamada M."/>
            <person name="Tamura T."/>
            <person name="Yamazoe A."/>
            <person name="Yamazaki S."/>
            <person name="Fujita N."/>
        </authorList>
    </citation>
    <scope>NUCLEOTIDE SEQUENCE [LARGE SCALE GENOMIC DNA]</scope>
    <source>
        <strain evidence="2 3">NBRC 108223</strain>
    </source>
</reference>
<comment type="caution">
    <text evidence="2">The sequence shown here is derived from an EMBL/GenBank/DDBJ whole genome shotgun (WGS) entry which is preliminary data.</text>
</comment>
<evidence type="ECO:0000259" key="1">
    <source>
        <dbReference type="PROSITE" id="PS50043"/>
    </source>
</evidence>
<keyword evidence="3" id="KW-1185">Reference proteome</keyword>